<reference evidence="4 5" key="1">
    <citation type="journal article" date="2014" name="Genome Announc.">
        <title>Trypanosoma cruzi Clone Dm28c Draft Genome Sequence.</title>
        <authorList>
            <person name="Grisard E.C."/>
            <person name="Teixeira S.M."/>
            <person name="de Almeida L.G."/>
            <person name="Stoco P.H."/>
            <person name="Gerber A.L."/>
            <person name="Talavera-Lopez C."/>
            <person name="Lima O.C."/>
            <person name="Andersson B."/>
            <person name="de Vasconcelos A.T."/>
        </authorList>
    </citation>
    <scope>NUCLEOTIDE SEQUENCE [LARGE SCALE GENOMIC DNA]</scope>
    <source>
        <strain evidence="4 5">Dm28c</strain>
    </source>
</reference>
<comment type="caution">
    <text evidence="4">The sequence shown here is derived from an EMBL/GenBank/DDBJ whole genome shotgun (WGS) entry which is preliminary data.</text>
</comment>
<evidence type="ECO:0000259" key="3">
    <source>
        <dbReference type="Pfam" id="PF26165"/>
    </source>
</evidence>
<feature type="domain" description="RNA-editing substrate-binding complex 7 protein" evidence="3">
    <location>
        <begin position="215"/>
        <end position="300"/>
    </location>
</feature>
<feature type="region of interest" description="Disordered" evidence="1">
    <location>
        <begin position="300"/>
        <end position="327"/>
    </location>
</feature>
<dbReference type="VEuPathDB" id="TriTrypDB:TCDM_07089"/>
<accession>V5BFA2</accession>
<organism evidence="4 5">
    <name type="scientific">Trypanosoma cruzi Dm28c</name>
    <dbReference type="NCBI Taxonomy" id="1416333"/>
    <lineage>
        <taxon>Eukaryota</taxon>
        <taxon>Discoba</taxon>
        <taxon>Euglenozoa</taxon>
        <taxon>Kinetoplastea</taxon>
        <taxon>Metakinetoplastina</taxon>
        <taxon>Trypanosomatida</taxon>
        <taxon>Trypanosomatidae</taxon>
        <taxon>Trypanosoma</taxon>
        <taxon>Schizotrypanum</taxon>
    </lineage>
</organism>
<proteinExistence type="predicted"/>
<feature type="compositionally biased region" description="Low complexity" evidence="1">
    <location>
        <begin position="304"/>
        <end position="320"/>
    </location>
</feature>
<evidence type="ECO:0000256" key="2">
    <source>
        <dbReference type="SAM" id="Phobius"/>
    </source>
</evidence>
<dbReference type="Proteomes" id="UP000017861">
    <property type="component" value="Unassembled WGS sequence"/>
</dbReference>
<feature type="transmembrane region" description="Helical" evidence="2">
    <location>
        <begin position="43"/>
        <end position="61"/>
    </location>
</feature>
<evidence type="ECO:0000256" key="1">
    <source>
        <dbReference type="SAM" id="MobiDB-lite"/>
    </source>
</evidence>
<evidence type="ECO:0000313" key="4">
    <source>
        <dbReference type="EMBL" id="ESS64727.1"/>
    </source>
</evidence>
<dbReference type="EMBL" id="AYLP01000081">
    <property type="protein sequence ID" value="ESS64727.1"/>
    <property type="molecule type" value="Genomic_DNA"/>
</dbReference>
<dbReference type="OrthoDB" id="278493at2759"/>
<keyword evidence="2" id="KW-1133">Transmembrane helix</keyword>
<dbReference type="InterPro" id="IPR058774">
    <property type="entry name" value="RESC7"/>
</dbReference>
<dbReference type="AlphaFoldDB" id="V5BFA2"/>
<keyword evidence="2" id="KW-0472">Membrane</keyword>
<dbReference type="Pfam" id="PF26165">
    <property type="entry name" value="RESC7"/>
    <property type="match status" value="1"/>
</dbReference>
<keyword evidence="2" id="KW-0812">Transmembrane</keyword>
<name>V5BFA2_TRYCR</name>
<dbReference type="CDD" id="cd23679">
    <property type="entry name" value="RESC7"/>
    <property type="match status" value="1"/>
</dbReference>
<feature type="region of interest" description="Disordered" evidence="1">
    <location>
        <begin position="107"/>
        <end position="127"/>
    </location>
</feature>
<protein>
    <recommendedName>
        <fullName evidence="3">RNA-editing substrate-binding complex 7 protein domain-containing protein</fullName>
    </recommendedName>
</protein>
<sequence length="327" mass="35712">MYRTCYVCNGCLSVEGRGGRRKKKCACARIHVGEEKKRKQSRVNHDFVFPIFFFLFVFHNIRTSSARRGGTCAIHGKCAVSHRRKGNEGGGKGYVRILHTYKHTLVREDRKEPRGGGGEKKGKAKEGIKIKRRREMRRGRTVAAALFDVCHRPACGVQRQLSCCAFDTATMMPMLRGTTEVAALYTPVNHQTRRLHVSSLLRTTAESPAVPGTNSSSAGNASADSGVTALDVAMRVNKLKRLHQTGGGPDGKKRIELDAWSELNSLTEEQINSAEGKAVSLLLNSWAYFAKYWDKGKDGPLGMAAPSAAGDSSSSEAAASKETPREG</sequence>
<evidence type="ECO:0000313" key="5">
    <source>
        <dbReference type="Proteomes" id="UP000017861"/>
    </source>
</evidence>
<gene>
    <name evidence="4" type="ORF">TCDM_07089</name>
</gene>